<feature type="binding site" evidence="1">
    <location>
        <position position="20"/>
    </location>
    <ligand>
        <name>Mg(2+)</name>
        <dbReference type="ChEBI" id="CHEBI:18420"/>
        <label>4</label>
    </ligand>
</feature>
<feature type="binding site" evidence="1">
    <location>
        <position position="60"/>
    </location>
    <ligand>
        <name>Mg(2+)</name>
        <dbReference type="ChEBI" id="CHEBI:18420"/>
        <label>3</label>
    </ligand>
</feature>
<dbReference type="InterPro" id="IPR006283">
    <property type="entry name" value="ThiL-like"/>
</dbReference>
<dbReference type="PIRSF" id="PIRSF005303">
    <property type="entry name" value="Thiam_monoph_kin"/>
    <property type="match status" value="1"/>
</dbReference>
<dbReference type="InterPro" id="IPR010918">
    <property type="entry name" value="PurM-like_C_dom"/>
</dbReference>
<feature type="binding site" evidence="1">
    <location>
        <begin position="106"/>
        <end position="107"/>
    </location>
    <ligand>
        <name>ATP</name>
        <dbReference type="ChEBI" id="CHEBI:30616"/>
    </ligand>
</feature>
<dbReference type="Gene3D" id="3.90.650.10">
    <property type="entry name" value="PurM-like C-terminal domain"/>
    <property type="match status" value="1"/>
</dbReference>
<dbReference type="InterPro" id="IPR036676">
    <property type="entry name" value="PurM-like_C_sf"/>
</dbReference>
<feature type="binding site" evidence="1">
    <location>
        <position position="32"/>
    </location>
    <ligand>
        <name>Mg(2+)</name>
        <dbReference type="ChEBI" id="CHEBI:18420"/>
        <label>1</label>
    </ligand>
</feature>
<dbReference type="InterPro" id="IPR036921">
    <property type="entry name" value="PurM-like_N_sf"/>
</dbReference>
<dbReference type="AlphaFoldDB" id="A0A830F0M2"/>
<comment type="similarity">
    <text evidence="1">Belongs to the thiamine-monophosphate kinase family.</text>
</comment>
<dbReference type="GO" id="GO:0009228">
    <property type="term" value="P:thiamine biosynthetic process"/>
    <property type="evidence" value="ECO:0007669"/>
    <property type="project" value="UniProtKB-KW"/>
</dbReference>
<keyword evidence="1" id="KW-0460">Magnesium</keyword>
<gene>
    <name evidence="1" type="primary">thiL</name>
    <name evidence="4" type="ORF">GCM10009037_09360</name>
</gene>
<dbReference type="GO" id="GO:0000287">
    <property type="term" value="F:magnesium ion binding"/>
    <property type="evidence" value="ECO:0007669"/>
    <property type="project" value="UniProtKB-UniRule"/>
</dbReference>
<dbReference type="Gene3D" id="3.30.1330.10">
    <property type="entry name" value="PurM-like, N-terminal domain"/>
    <property type="match status" value="1"/>
</dbReference>
<comment type="caution">
    <text evidence="1">Lacks conserved residue(s) required for the propagation of feature annotation.</text>
</comment>
<dbReference type="SUPFAM" id="SSF55326">
    <property type="entry name" value="PurM N-terminal domain-like"/>
    <property type="match status" value="1"/>
</dbReference>
<feature type="binding site" evidence="1">
    <location>
        <position position="20"/>
    </location>
    <ligand>
        <name>Mg(2+)</name>
        <dbReference type="ChEBI" id="CHEBI:18420"/>
        <label>3</label>
    </ligand>
</feature>
<feature type="domain" description="PurM-like N-terminal" evidence="2">
    <location>
        <begin position="18"/>
        <end position="123"/>
    </location>
</feature>
<feature type="domain" description="PurM-like C-terminal" evidence="3">
    <location>
        <begin position="135"/>
        <end position="280"/>
    </location>
</feature>
<feature type="binding site" evidence="1">
    <location>
        <position position="32"/>
    </location>
    <ligand>
        <name>Mg(2+)</name>
        <dbReference type="ChEBI" id="CHEBI:18420"/>
        <label>2</label>
    </ligand>
</feature>
<feature type="binding site" evidence="1">
    <location>
        <position position="107"/>
    </location>
    <ligand>
        <name>Mg(2+)</name>
        <dbReference type="ChEBI" id="CHEBI:18420"/>
        <label>1</label>
    </ligand>
</feature>
<dbReference type="HAMAP" id="MF_02128">
    <property type="entry name" value="TMP_kinase"/>
    <property type="match status" value="1"/>
</dbReference>
<feature type="binding site" evidence="1">
    <location>
        <position position="190"/>
    </location>
    <ligand>
        <name>ATP</name>
        <dbReference type="ChEBI" id="CHEBI:30616"/>
    </ligand>
</feature>
<feature type="binding site" evidence="1">
    <location>
        <position position="188"/>
    </location>
    <ligand>
        <name>Mg(2+)</name>
        <dbReference type="ChEBI" id="CHEBI:18420"/>
        <label>3</label>
    </ligand>
</feature>
<evidence type="ECO:0000259" key="2">
    <source>
        <dbReference type="Pfam" id="PF00586"/>
    </source>
</evidence>
<evidence type="ECO:0000256" key="1">
    <source>
        <dbReference type="HAMAP-Rule" id="MF_02128"/>
    </source>
</evidence>
<feature type="binding site" evidence="1">
    <location>
        <position position="191"/>
    </location>
    <ligand>
        <name>Mg(2+)</name>
        <dbReference type="ChEBI" id="CHEBI:18420"/>
        <label>5</label>
    </ligand>
</feature>
<feature type="binding site" evidence="1">
    <location>
        <position position="60"/>
    </location>
    <ligand>
        <name>Mg(2+)</name>
        <dbReference type="ChEBI" id="CHEBI:18420"/>
        <label>2</label>
    </ligand>
</feature>
<feature type="binding site" evidence="1">
    <location>
        <position position="130"/>
    </location>
    <ligand>
        <name>ATP</name>
        <dbReference type="ChEBI" id="CHEBI:30616"/>
    </ligand>
</feature>
<dbReference type="PANTHER" id="PTHR30270">
    <property type="entry name" value="THIAMINE-MONOPHOSPHATE KINASE"/>
    <property type="match status" value="1"/>
</dbReference>
<keyword evidence="1" id="KW-0547">Nucleotide-binding</keyword>
<proteinExistence type="inferred from homology"/>
<reference evidence="4 5" key="1">
    <citation type="journal article" date="2019" name="Int. J. Syst. Evol. Microbiol.">
        <title>The Global Catalogue of Microorganisms (GCM) 10K type strain sequencing project: providing services to taxonomists for standard genome sequencing and annotation.</title>
        <authorList>
            <consortium name="The Broad Institute Genomics Platform"/>
            <consortium name="The Broad Institute Genome Sequencing Center for Infectious Disease"/>
            <person name="Wu L."/>
            <person name="Ma J."/>
        </authorList>
    </citation>
    <scope>NUCLEOTIDE SEQUENCE [LARGE SCALE GENOMIC DNA]</scope>
    <source>
        <strain evidence="4 5">JCM 19585</strain>
    </source>
</reference>
<keyword evidence="1" id="KW-0067">ATP-binding</keyword>
<keyword evidence="1" id="KW-0479">Metal-binding</keyword>
<comment type="pathway">
    <text evidence="1">Cofactor biosynthesis; thiamine diphosphate biosynthesis; thiamine diphosphate from thiamine phosphate: step 1/1.</text>
</comment>
<feature type="binding site" evidence="1">
    <location>
        <position position="39"/>
    </location>
    <ligand>
        <name>substrate</name>
    </ligand>
</feature>
<name>A0A830F0M2_9EURY</name>
<dbReference type="Proteomes" id="UP000628840">
    <property type="component" value="Unassembled WGS sequence"/>
</dbReference>
<dbReference type="GO" id="GO:0009030">
    <property type="term" value="F:thiamine-phosphate kinase activity"/>
    <property type="evidence" value="ECO:0007669"/>
    <property type="project" value="UniProtKB-UniRule"/>
</dbReference>
<dbReference type="EMBL" id="BMPF01000001">
    <property type="protein sequence ID" value="GGL27876.1"/>
    <property type="molecule type" value="Genomic_DNA"/>
</dbReference>
<dbReference type="UniPathway" id="UPA00060">
    <property type="reaction ID" value="UER00142"/>
</dbReference>
<comment type="caution">
    <text evidence="4">The sequence shown here is derived from an EMBL/GenBank/DDBJ whole genome shotgun (WGS) entry which is preliminary data.</text>
</comment>
<feature type="binding site" evidence="1">
    <location>
        <position position="30"/>
    </location>
    <ligand>
        <name>Mg(2+)</name>
        <dbReference type="ChEBI" id="CHEBI:18420"/>
        <label>4</label>
    </ligand>
</feature>
<organism evidence="4 5">
    <name type="scientific">Halarchaeum grantii</name>
    <dbReference type="NCBI Taxonomy" id="1193105"/>
    <lineage>
        <taxon>Archaea</taxon>
        <taxon>Methanobacteriati</taxon>
        <taxon>Methanobacteriota</taxon>
        <taxon>Stenosarchaea group</taxon>
        <taxon>Halobacteria</taxon>
        <taxon>Halobacteriales</taxon>
        <taxon>Halobacteriaceae</taxon>
    </lineage>
</organism>
<keyword evidence="1" id="KW-0784">Thiamine biosynthesis</keyword>
<accession>A0A830F0M2</accession>
<feature type="binding site" evidence="1">
    <location>
        <position position="293"/>
    </location>
    <ligand>
        <name>substrate</name>
    </ligand>
</feature>
<keyword evidence="5" id="KW-1185">Reference proteome</keyword>
<protein>
    <recommendedName>
        <fullName evidence="1">Thiamine-monophosphate kinase</fullName>
        <shortName evidence="1">TMP kinase</shortName>
        <shortName evidence="1">Thiamine-phosphate kinase</shortName>
        <ecNumber evidence="1">2.7.4.16</ecNumber>
    </recommendedName>
</protein>
<sequence>MDERAALALVGDLVDAAGDDAAVVGSTVVTIDMLHETTDFPAGTTRYTAGWRAVGASLSDVAAMGADATGAVGVYGAPDFESGDVEAFVRGALDVCERVGAEYVGGDLDDHDEFTVATTALGETAAPVTRDGASPGEVVAVTGALGRSAAALDAFAAGETERANDLFRFTPRVAAGVALRGNATAMMDSSDGLARSLHQLAEASGVGFAVEGDAVPVTGELRGSDAAAGAGADSDDRLWRAATFGEDFELVCTLPADAVEAVRGLLDVPLTVVGDVTESGVTLDGEELPDVGYTHGE</sequence>
<dbReference type="SUPFAM" id="SSF56042">
    <property type="entry name" value="PurM C-terminal domain-like"/>
    <property type="match status" value="1"/>
</dbReference>
<evidence type="ECO:0000313" key="5">
    <source>
        <dbReference type="Proteomes" id="UP000628840"/>
    </source>
</evidence>
<keyword evidence="1 4" id="KW-0418">Kinase</keyword>
<keyword evidence="1" id="KW-0808">Transferase</keyword>
<dbReference type="EC" id="2.7.4.16" evidence="1"/>
<dbReference type="GO" id="GO:0005524">
    <property type="term" value="F:ATP binding"/>
    <property type="evidence" value="ECO:0007669"/>
    <property type="project" value="UniProtKB-UniRule"/>
</dbReference>
<evidence type="ECO:0000259" key="3">
    <source>
        <dbReference type="Pfam" id="PF02769"/>
    </source>
</evidence>
<comment type="catalytic activity">
    <reaction evidence="1">
        <text>thiamine phosphate + ATP = thiamine diphosphate + ADP</text>
        <dbReference type="Rhea" id="RHEA:15913"/>
        <dbReference type="ChEBI" id="CHEBI:30616"/>
        <dbReference type="ChEBI" id="CHEBI:37575"/>
        <dbReference type="ChEBI" id="CHEBI:58937"/>
        <dbReference type="ChEBI" id="CHEBI:456216"/>
        <dbReference type="EC" id="2.7.4.16"/>
    </reaction>
</comment>
<dbReference type="RefSeq" id="WP_188879705.1">
    <property type="nucleotide sequence ID" value="NZ_BMPF01000001.1"/>
</dbReference>
<dbReference type="PANTHER" id="PTHR30270:SF3">
    <property type="entry name" value="THIAMINE-MONOPHOSPHATE KINASE"/>
    <property type="match status" value="1"/>
</dbReference>
<dbReference type="NCBIfam" id="TIGR01379">
    <property type="entry name" value="thiL"/>
    <property type="match status" value="1"/>
</dbReference>
<dbReference type="OrthoDB" id="45909at2157"/>
<dbReference type="GO" id="GO:0009229">
    <property type="term" value="P:thiamine diphosphate biosynthetic process"/>
    <property type="evidence" value="ECO:0007669"/>
    <property type="project" value="UniProtKB-UniRule"/>
</dbReference>
<comment type="function">
    <text evidence="1">Catalyzes the ATP-dependent phosphorylation of thiamine-monophosphate (TMP) to form thiamine-pyrophosphate (TPP), the active form of vitamin B1.</text>
</comment>
<dbReference type="InterPro" id="IPR016188">
    <property type="entry name" value="PurM-like_N"/>
</dbReference>
<comment type="miscellaneous">
    <text evidence="1">Reaction mechanism of ThiL seems to utilize a direct, inline transfer of the gamma-phosphate of ATP to TMP rather than a phosphorylated enzyme intermediate.</text>
</comment>
<dbReference type="Pfam" id="PF00586">
    <property type="entry name" value="AIRS"/>
    <property type="match status" value="1"/>
</dbReference>
<evidence type="ECO:0000313" key="4">
    <source>
        <dbReference type="EMBL" id="GGL27876.1"/>
    </source>
</evidence>
<dbReference type="Pfam" id="PF02769">
    <property type="entry name" value="AIRS_C"/>
    <property type="match status" value="1"/>
</dbReference>
<dbReference type="CDD" id="cd02194">
    <property type="entry name" value="ThiL"/>
    <property type="match status" value="1"/>
</dbReference>
<feature type="binding site" evidence="1">
    <location>
        <position position="246"/>
    </location>
    <ligand>
        <name>substrate</name>
    </ligand>
</feature>
<feature type="binding site" evidence="1">
    <location>
        <position position="60"/>
    </location>
    <ligand>
        <name>Mg(2+)</name>
        <dbReference type="ChEBI" id="CHEBI:18420"/>
        <label>4</label>
    </ligand>
</feature>